<dbReference type="Gene3D" id="3.40.30.10">
    <property type="entry name" value="Glutaredoxin"/>
    <property type="match status" value="1"/>
</dbReference>
<dbReference type="Pfam" id="PF13417">
    <property type="entry name" value="GST_N_3"/>
    <property type="match status" value="1"/>
</dbReference>
<name>A0A840B2F0_9SPHN</name>
<reference evidence="2 3" key="1">
    <citation type="submission" date="2020-08" db="EMBL/GenBank/DDBJ databases">
        <title>Genomic Encyclopedia of Type Strains, Phase IV (KMG-IV): sequencing the most valuable type-strain genomes for metagenomic binning, comparative biology and taxonomic classification.</title>
        <authorList>
            <person name="Goeker M."/>
        </authorList>
    </citation>
    <scope>NUCLEOTIDE SEQUENCE [LARGE SCALE GENOMIC DNA]</scope>
    <source>
        <strain evidence="2 3">DSM 29050</strain>
    </source>
</reference>
<evidence type="ECO:0000313" key="2">
    <source>
        <dbReference type="EMBL" id="MBB3942445.1"/>
    </source>
</evidence>
<dbReference type="AlphaFoldDB" id="A0A840B2F0"/>
<keyword evidence="2" id="KW-0808">Transferase</keyword>
<dbReference type="InterPro" id="IPR036249">
    <property type="entry name" value="Thioredoxin-like_sf"/>
</dbReference>
<evidence type="ECO:0000259" key="1">
    <source>
        <dbReference type="Pfam" id="PF13417"/>
    </source>
</evidence>
<keyword evidence="3" id="KW-1185">Reference proteome</keyword>
<dbReference type="SUPFAM" id="SSF52833">
    <property type="entry name" value="Thioredoxin-like"/>
    <property type="match status" value="1"/>
</dbReference>
<gene>
    <name evidence="2" type="ORF">GGR91_000667</name>
</gene>
<accession>A0A840B2F0</accession>
<sequence length="331" mass="36892">MYIINGALGSPYSMKMRALMRYRRIPHLWVHGADSRDALSKVKAPVIPVMEYPDGTFHNDSTPLIYDLEARHSERSVIPPDPAHAFIAHLIEDFADEWVTKAMFGYRWLEEVDQIQMSRWLAFDAMKGGGLATSQGYAEQFRARQVGRMAIVGCAAENFPLIEASTRAILGALETHVVDQHCLFGTRPSMAEFGMYGQLSQLGVDPTAQAMMRKDFPYSFRWLLHIDDMSGITGKWDTADAPFAPIITAWLQQVGEIYMPFLLANAAAIAAGEDSFHITAMGLPYTQGVFKYQVKCLADLRARYAALDAHARARIDPLLAQTGCLEALLSQ</sequence>
<dbReference type="EMBL" id="JACIEA010000001">
    <property type="protein sequence ID" value="MBB3942445.1"/>
    <property type="molecule type" value="Genomic_DNA"/>
</dbReference>
<feature type="domain" description="GST N-terminal" evidence="1">
    <location>
        <begin position="6"/>
        <end position="75"/>
    </location>
</feature>
<protein>
    <submittedName>
        <fullName evidence="2">Glutathione S-transferase</fullName>
    </submittedName>
</protein>
<dbReference type="RefSeq" id="WP_183940031.1">
    <property type="nucleotide sequence ID" value="NZ_BAABBG010000001.1"/>
</dbReference>
<dbReference type="Gene3D" id="1.20.1050.10">
    <property type="match status" value="1"/>
</dbReference>
<dbReference type="GO" id="GO:0016740">
    <property type="term" value="F:transferase activity"/>
    <property type="evidence" value="ECO:0007669"/>
    <property type="project" value="UniProtKB-KW"/>
</dbReference>
<organism evidence="2 3">
    <name type="scientific">Sphingorhabdus rigui</name>
    <dbReference type="NCBI Taxonomy" id="1282858"/>
    <lineage>
        <taxon>Bacteria</taxon>
        <taxon>Pseudomonadati</taxon>
        <taxon>Pseudomonadota</taxon>
        <taxon>Alphaproteobacteria</taxon>
        <taxon>Sphingomonadales</taxon>
        <taxon>Sphingomonadaceae</taxon>
        <taxon>Sphingorhabdus</taxon>
    </lineage>
</organism>
<dbReference type="InterPro" id="IPR004045">
    <property type="entry name" value="Glutathione_S-Trfase_N"/>
</dbReference>
<evidence type="ECO:0000313" key="3">
    <source>
        <dbReference type="Proteomes" id="UP000581447"/>
    </source>
</evidence>
<comment type="caution">
    <text evidence="2">The sequence shown here is derived from an EMBL/GenBank/DDBJ whole genome shotgun (WGS) entry which is preliminary data.</text>
</comment>
<dbReference type="Proteomes" id="UP000581447">
    <property type="component" value="Unassembled WGS sequence"/>
</dbReference>
<proteinExistence type="predicted"/>